<evidence type="ECO:0000256" key="2">
    <source>
        <dbReference type="SAM" id="Phobius"/>
    </source>
</evidence>
<keyword evidence="2" id="KW-0812">Transmembrane</keyword>
<accession>A0AAD7TXA1</accession>
<keyword evidence="4" id="KW-1185">Reference proteome</keyword>
<feature type="compositionally biased region" description="Pro residues" evidence="1">
    <location>
        <begin position="398"/>
        <end position="407"/>
    </location>
</feature>
<dbReference type="AlphaFoldDB" id="A0AAD7TXA1"/>
<proteinExistence type="predicted"/>
<name>A0AAD7TXA1_9APHY</name>
<dbReference type="Proteomes" id="UP001215151">
    <property type="component" value="Unassembled WGS sequence"/>
</dbReference>
<reference evidence="3" key="1">
    <citation type="submission" date="2022-11" db="EMBL/GenBank/DDBJ databases">
        <title>Genome Sequence of Cubamyces cubensis.</title>
        <authorList>
            <person name="Buettner E."/>
        </authorList>
    </citation>
    <scope>NUCLEOTIDE SEQUENCE</scope>
    <source>
        <strain evidence="3">MPL-01</strain>
    </source>
</reference>
<dbReference type="Gene3D" id="2.60.120.260">
    <property type="entry name" value="Galactose-binding domain-like"/>
    <property type="match status" value="1"/>
</dbReference>
<feature type="transmembrane region" description="Helical" evidence="2">
    <location>
        <begin position="266"/>
        <end position="292"/>
    </location>
</feature>
<feature type="region of interest" description="Disordered" evidence="1">
    <location>
        <begin position="316"/>
        <end position="407"/>
    </location>
</feature>
<keyword evidence="2" id="KW-1133">Transmembrane helix</keyword>
<dbReference type="EMBL" id="JAPEVG010000102">
    <property type="protein sequence ID" value="KAJ8483014.1"/>
    <property type="molecule type" value="Genomic_DNA"/>
</dbReference>
<feature type="compositionally biased region" description="Low complexity" evidence="1">
    <location>
        <begin position="328"/>
        <end position="348"/>
    </location>
</feature>
<evidence type="ECO:0000313" key="4">
    <source>
        <dbReference type="Proteomes" id="UP001215151"/>
    </source>
</evidence>
<evidence type="ECO:0000313" key="3">
    <source>
        <dbReference type="EMBL" id="KAJ8483014.1"/>
    </source>
</evidence>
<feature type="compositionally biased region" description="Low complexity" evidence="1">
    <location>
        <begin position="162"/>
        <end position="208"/>
    </location>
</feature>
<feature type="compositionally biased region" description="Low complexity" evidence="1">
    <location>
        <begin position="144"/>
        <end position="153"/>
    </location>
</feature>
<protein>
    <submittedName>
        <fullName evidence="3">Uncharacterized protein</fullName>
    </submittedName>
</protein>
<gene>
    <name evidence="3" type="ORF">ONZ51_g4986</name>
</gene>
<feature type="compositionally biased region" description="Low complexity" evidence="1">
    <location>
        <begin position="359"/>
        <end position="372"/>
    </location>
</feature>
<feature type="region of interest" description="Disordered" evidence="1">
    <location>
        <begin position="142"/>
        <end position="224"/>
    </location>
</feature>
<comment type="caution">
    <text evidence="3">The sequence shown here is derived from an EMBL/GenBank/DDBJ whole genome shotgun (WGS) entry which is preliminary data.</text>
</comment>
<evidence type="ECO:0000256" key="1">
    <source>
        <dbReference type="SAM" id="MobiDB-lite"/>
    </source>
</evidence>
<sequence length="407" mass="41953">MTSATVNGYVYVDDNDPSVVFSDGWAISNTPYAWHHSLHAASQAGLTATFTFTGTWISVVGGGGDTNTFGWPSTSYVIDGKNYGILNTGSDASPDTYFDNVTMFTSPTLPAGQHTLVITNLNGTKPNTFWLDYFWYLPSDDPNTSSSTRETTTVEGQPTNLPASSHSTTSSHTSASPSPTSSNSDESSSTSSSSSTTTASSSSSDSSPLTPPSGPTPSTTPSAVSAQALGSTGVIQNSLSAEALPSPTATSGNDASASASGHSQNYSAIIGGAVGGGVFLALLAILGVYFYLKHRLYARSGHDALEKLCRDPNGGAILPTAATPDTVSSPPGSSSGPSSDWSGQQPGSATLLLPDPRRQPQSASEEPSSSSRMGIFRIRSMRKDRNLVSPSSASPPIEALPPPYSAD</sequence>
<keyword evidence="2" id="KW-0472">Membrane</keyword>
<organism evidence="3 4">
    <name type="scientific">Trametes cubensis</name>
    <dbReference type="NCBI Taxonomy" id="1111947"/>
    <lineage>
        <taxon>Eukaryota</taxon>
        <taxon>Fungi</taxon>
        <taxon>Dikarya</taxon>
        <taxon>Basidiomycota</taxon>
        <taxon>Agaricomycotina</taxon>
        <taxon>Agaricomycetes</taxon>
        <taxon>Polyporales</taxon>
        <taxon>Polyporaceae</taxon>
        <taxon>Trametes</taxon>
    </lineage>
</organism>